<protein>
    <recommendedName>
        <fullName evidence="3">3-dehydroquinate synthase domain-containing protein</fullName>
    </recommendedName>
</protein>
<reference evidence="1 2" key="1">
    <citation type="submission" date="2017-09" db="EMBL/GenBank/DDBJ databases">
        <title>Depth-based differentiation of microbial function through sediment-hosted aquifers and enrichment of novel symbionts in the deep terrestrial subsurface.</title>
        <authorList>
            <person name="Probst A.J."/>
            <person name="Ladd B."/>
            <person name="Jarett J.K."/>
            <person name="Geller-Mcgrath D.E."/>
            <person name="Sieber C.M."/>
            <person name="Emerson J.B."/>
            <person name="Anantharaman K."/>
            <person name="Thomas B.C."/>
            <person name="Malmstrom R."/>
            <person name="Stieglmeier M."/>
            <person name="Klingl A."/>
            <person name="Woyke T."/>
            <person name="Ryan C.M."/>
            <person name="Banfield J.F."/>
        </authorList>
    </citation>
    <scope>NUCLEOTIDE SEQUENCE [LARGE SCALE GENOMIC DNA]</scope>
    <source>
        <strain evidence="1">CG10_big_fil_rev_8_21_14_0_10_45_14</strain>
    </source>
</reference>
<dbReference type="EMBL" id="PCYL01000003">
    <property type="protein sequence ID" value="PIR47216.1"/>
    <property type="molecule type" value="Genomic_DNA"/>
</dbReference>
<accession>A0A2H0RLB4</accession>
<sequence length="143" mass="16527">MYGPYSKILNKSQDVDKRFRAITYDKITSSELRFDVPSFHSRNDDIKSYSLSVSSLSKNTFNNSQLIFCDKGLSNTFLKDFIPKENVFFEEAREETFKEWGWLQNFIEQNRIKEREAKEIVGIGGGLTLNVAAYVAELLDVPH</sequence>
<comment type="caution">
    <text evidence="1">The sequence shown here is derived from an EMBL/GenBank/DDBJ whole genome shotgun (WGS) entry which is preliminary data.</text>
</comment>
<evidence type="ECO:0008006" key="3">
    <source>
        <dbReference type="Google" id="ProtNLM"/>
    </source>
</evidence>
<proteinExistence type="predicted"/>
<evidence type="ECO:0000313" key="2">
    <source>
        <dbReference type="Proteomes" id="UP000230833"/>
    </source>
</evidence>
<dbReference type="Proteomes" id="UP000230833">
    <property type="component" value="Unassembled WGS sequence"/>
</dbReference>
<evidence type="ECO:0000313" key="1">
    <source>
        <dbReference type="EMBL" id="PIR47216.1"/>
    </source>
</evidence>
<dbReference type="SUPFAM" id="SSF56796">
    <property type="entry name" value="Dehydroquinate synthase-like"/>
    <property type="match status" value="1"/>
</dbReference>
<gene>
    <name evidence="1" type="ORF">COV07_00240</name>
</gene>
<organism evidence="1 2">
    <name type="scientific">Candidatus Vogelbacteria bacterium CG10_big_fil_rev_8_21_14_0_10_45_14</name>
    <dbReference type="NCBI Taxonomy" id="1975042"/>
    <lineage>
        <taxon>Bacteria</taxon>
        <taxon>Candidatus Vogeliibacteriota</taxon>
    </lineage>
</organism>
<name>A0A2H0RLB4_9BACT</name>
<dbReference type="AlphaFoldDB" id="A0A2H0RLB4"/>